<dbReference type="InterPro" id="IPR028002">
    <property type="entry name" value="Myb_DNA-bind_5"/>
</dbReference>
<evidence type="ECO:0000259" key="7">
    <source>
        <dbReference type="Pfam" id="PF13873"/>
    </source>
</evidence>
<feature type="domain" description="Myb/SANT-like DNA-binding" evidence="7">
    <location>
        <begin position="5"/>
        <end position="63"/>
    </location>
</feature>
<evidence type="ECO:0000256" key="5">
    <source>
        <dbReference type="ARBA" id="ARBA00025466"/>
    </source>
</evidence>
<reference evidence="8" key="2">
    <citation type="journal article" date="2023" name="BMC Genomics">
        <title>Pest status, molecular evolution, and epigenetic factors derived from the genome assembly of Frankliniella fusca, a thysanopteran phytovirus vector.</title>
        <authorList>
            <person name="Catto M.A."/>
            <person name="Labadie P.E."/>
            <person name="Jacobson A.L."/>
            <person name="Kennedy G.G."/>
            <person name="Srinivasan R."/>
            <person name="Hunt B.G."/>
        </authorList>
    </citation>
    <scope>NUCLEOTIDE SEQUENCE</scope>
    <source>
        <strain evidence="8">PL_HMW_Pooled</strain>
    </source>
</reference>
<proteinExistence type="predicted"/>
<protein>
    <recommendedName>
        <fullName evidence="2">Regulatory protein zeste</fullName>
    </recommendedName>
</protein>
<evidence type="ECO:0000256" key="2">
    <source>
        <dbReference type="ARBA" id="ARBA00016807"/>
    </source>
</evidence>
<comment type="subunit">
    <text evidence="1">Self-associates forming complexes of several hundred monomers.</text>
</comment>
<sequence>MLVFMEGHPDFARGRVNAAQAAQVKNRLWKKLADLLNDMPGATKTVAKWKELRKCQFMRSDAKQYGCSNGVPKPTKTGGGGMSSDDDDDNIPFQTDNSFVNRILAITGWDLVFGVGVKDDLDTSDEDSVVIIEPLPVLEKPKPAPPQPQVHPLLKAMDNLKKAIQRQEDLIAELRSMLP</sequence>
<accession>A0AAE1HLV0</accession>
<dbReference type="AlphaFoldDB" id="A0AAE1HLV0"/>
<evidence type="ECO:0000256" key="3">
    <source>
        <dbReference type="ARBA" id="ARBA00023015"/>
    </source>
</evidence>
<evidence type="ECO:0000256" key="4">
    <source>
        <dbReference type="ARBA" id="ARBA00023163"/>
    </source>
</evidence>
<evidence type="ECO:0000256" key="1">
    <source>
        <dbReference type="ARBA" id="ARBA00011764"/>
    </source>
</evidence>
<keyword evidence="3" id="KW-0805">Transcription regulation</keyword>
<feature type="region of interest" description="Disordered" evidence="6">
    <location>
        <begin position="66"/>
        <end position="92"/>
    </location>
</feature>
<evidence type="ECO:0000313" key="8">
    <source>
        <dbReference type="EMBL" id="KAK3923593.1"/>
    </source>
</evidence>
<organism evidence="8 9">
    <name type="scientific">Frankliniella fusca</name>
    <dbReference type="NCBI Taxonomy" id="407009"/>
    <lineage>
        <taxon>Eukaryota</taxon>
        <taxon>Metazoa</taxon>
        <taxon>Ecdysozoa</taxon>
        <taxon>Arthropoda</taxon>
        <taxon>Hexapoda</taxon>
        <taxon>Insecta</taxon>
        <taxon>Pterygota</taxon>
        <taxon>Neoptera</taxon>
        <taxon>Paraneoptera</taxon>
        <taxon>Thysanoptera</taxon>
        <taxon>Terebrantia</taxon>
        <taxon>Thripoidea</taxon>
        <taxon>Thripidae</taxon>
        <taxon>Frankliniella</taxon>
    </lineage>
</organism>
<dbReference type="EMBL" id="JAHWGI010001147">
    <property type="protein sequence ID" value="KAK3923593.1"/>
    <property type="molecule type" value="Genomic_DNA"/>
</dbReference>
<reference evidence="8" key="1">
    <citation type="submission" date="2021-07" db="EMBL/GenBank/DDBJ databases">
        <authorList>
            <person name="Catto M.A."/>
            <person name="Jacobson A."/>
            <person name="Kennedy G."/>
            <person name="Labadie P."/>
            <person name="Hunt B.G."/>
            <person name="Srinivasan R."/>
        </authorList>
    </citation>
    <scope>NUCLEOTIDE SEQUENCE</scope>
    <source>
        <strain evidence="8">PL_HMW_Pooled</strain>
        <tissue evidence="8">Head</tissue>
    </source>
</reference>
<dbReference type="Pfam" id="PF13873">
    <property type="entry name" value="Myb_DNA-bind_5"/>
    <property type="match status" value="1"/>
</dbReference>
<keyword evidence="9" id="KW-1185">Reference proteome</keyword>
<dbReference type="Proteomes" id="UP001219518">
    <property type="component" value="Unassembled WGS sequence"/>
</dbReference>
<name>A0AAE1HLV0_9NEOP</name>
<keyword evidence="4" id="KW-0804">Transcription</keyword>
<comment type="caution">
    <text evidence="8">The sequence shown here is derived from an EMBL/GenBank/DDBJ whole genome shotgun (WGS) entry which is preliminary data.</text>
</comment>
<evidence type="ECO:0000313" key="9">
    <source>
        <dbReference type="Proteomes" id="UP001219518"/>
    </source>
</evidence>
<evidence type="ECO:0000256" key="6">
    <source>
        <dbReference type="SAM" id="MobiDB-lite"/>
    </source>
</evidence>
<comment type="function">
    <text evidence="5">Involved in transvection phenomena (= synapsis-dependent gene expression), where the synaptic pairing of chromosomes carrying genes with which zeste interacts influences the expression of these genes. Zeste binds to DNA and stimulates transcription from a nearby promoter.</text>
</comment>
<gene>
    <name evidence="8" type="ORF">KUF71_002001</name>
</gene>